<reference evidence="2 3" key="1">
    <citation type="submission" date="2015-12" db="EMBL/GenBank/DDBJ databases">
        <authorList>
            <person name="Shamseldin A."/>
            <person name="Moawad H."/>
            <person name="Abd El-Rahim W.M."/>
            <person name="Sadowsky M.J."/>
        </authorList>
    </citation>
    <scope>NUCLEOTIDE SEQUENCE [LARGE SCALE GENOMIC DNA]</scope>
    <source>
        <strain evidence="2 3">S43</strain>
    </source>
</reference>
<name>A0A2N4SZT6_9MICC</name>
<feature type="region of interest" description="Disordered" evidence="1">
    <location>
        <begin position="66"/>
        <end position="97"/>
    </location>
</feature>
<evidence type="ECO:0000313" key="2">
    <source>
        <dbReference type="EMBL" id="PLC11483.1"/>
    </source>
</evidence>
<gene>
    <name evidence="2" type="ORF">AUQ48_03495</name>
</gene>
<evidence type="ECO:0000313" key="3">
    <source>
        <dbReference type="Proteomes" id="UP000234632"/>
    </source>
</evidence>
<organism evidence="2 3">
    <name type="scientific">Kocuria flava</name>
    <dbReference type="NCBI Taxonomy" id="446860"/>
    <lineage>
        <taxon>Bacteria</taxon>
        <taxon>Bacillati</taxon>
        <taxon>Actinomycetota</taxon>
        <taxon>Actinomycetes</taxon>
        <taxon>Micrococcales</taxon>
        <taxon>Micrococcaceae</taxon>
        <taxon>Kocuria</taxon>
    </lineage>
</organism>
<protein>
    <submittedName>
        <fullName evidence="2">Uncharacterized protein</fullName>
    </submittedName>
</protein>
<dbReference type="Proteomes" id="UP000234632">
    <property type="component" value="Unassembled WGS sequence"/>
</dbReference>
<evidence type="ECO:0000256" key="1">
    <source>
        <dbReference type="SAM" id="MobiDB-lite"/>
    </source>
</evidence>
<accession>A0A2N4SZT6</accession>
<dbReference type="AlphaFoldDB" id="A0A2N4SZT6"/>
<comment type="caution">
    <text evidence="2">The sequence shown here is derived from an EMBL/GenBank/DDBJ whole genome shotgun (WGS) entry which is preliminary data.</text>
</comment>
<dbReference type="EMBL" id="LOMZ01000001">
    <property type="protein sequence ID" value="PLC11483.1"/>
    <property type="molecule type" value="Genomic_DNA"/>
</dbReference>
<proteinExistence type="predicted"/>
<dbReference type="RefSeq" id="WP_101851240.1">
    <property type="nucleotide sequence ID" value="NZ_LOMZ01000001.1"/>
</dbReference>
<sequence>MGLPGNSYYEVDPPLEPVELDFRRPRRTDVDLRLSPSPRMWEETDARIREWLGECMAAEELAPEGCPASVRRAPGGAVLEPRPSGTPTRGSTAVEDDAEIEDVAWRLLSRPALVLVQDPEDPLRWTADPYRPAVAELSYREDGERVVERVEFPVGASVRSTGGSAEISVGPEPAQ</sequence>